<evidence type="ECO:0000256" key="1">
    <source>
        <dbReference type="SAM" id="MobiDB-lite"/>
    </source>
</evidence>
<reference evidence="2" key="2">
    <citation type="journal article" date="2021" name="PeerJ">
        <title>Extensive microbial diversity within the chicken gut microbiome revealed by metagenomics and culture.</title>
        <authorList>
            <person name="Gilroy R."/>
            <person name="Ravi A."/>
            <person name="Getino M."/>
            <person name="Pursley I."/>
            <person name="Horton D.L."/>
            <person name="Alikhan N.F."/>
            <person name="Baker D."/>
            <person name="Gharbi K."/>
            <person name="Hall N."/>
            <person name="Watson M."/>
            <person name="Adriaenssens E.M."/>
            <person name="Foster-Nyarko E."/>
            <person name="Jarju S."/>
            <person name="Secka A."/>
            <person name="Antonio M."/>
            <person name="Oren A."/>
            <person name="Chaudhuri R.R."/>
            <person name="La Ragione R."/>
            <person name="Hildebrand F."/>
            <person name="Pallen M.J."/>
        </authorList>
    </citation>
    <scope>NUCLEOTIDE SEQUENCE</scope>
    <source>
        <strain evidence="2">ChiSjej1B19-7085</strain>
    </source>
</reference>
<accession>A0A9D1J1I3</accession>
<gene>
    <name evidence="2" type="ORF">IAA54_06165</name>
</gene>
<evidence type="ECO:0000313" key="3">
    <source>
        <dbReference type="Proteomes" id="UP000886785"/>
    </source>
</evidence>
<evidence type="ECO:0000313" key="2">
    <source>
        <dbReference type="EMBL" id="HIR57235.1"/>
    </source>
</evidence>
<proteinExistence type="predicted"/>
<dbReference type="Proteomes" id="UP000886785">
    <property type="component" value="Unassembled WGS sequence"/>
</dbReference>
<comment type="caution">
    <text evidence="2">The sequence shown here is derived from an EMBL/GenBank/DDBJ whole genome shotgun (WGS) entry which is preliminary data.</text>
</comment>
<dbReference type="EMBL" id="DVHF01000073">
    <property type="protein sequence ID" value="HIR57235.1"/>
    <property type="molecule type" value="Genomic_DNA"/>
</dbReference>
<protein>
    <submittedName>
        <fullName evidence="2">Uncharacterized protein</fullName>
    </submittedName>
</protein>
<reference evidence="2" key="1">
    <citation type="submission" date="2020-10" db="EMBL/GenBank/DDBJ databases">
        <authorList>
            <person name="Gilroy R."/>
        </authorList>
    </citation>
    <scope>NUCLEOTIDE SEQUENCE</scope>
    <source>
        <strain evidence="2">ChiSjej1B19-7085</strain>
    </source>
</reference>
<feature type="region of interest" description="Disordered" evidence="1">
    <location>
        <begin position="1"/>
        <end position="44"/>
    </location>
</feature>
<name>A0A9D1J1I3_9FIRM</name>
<sequence length="69" mass="7176">MDFSVSDSKGIPMPDSSGIPSAPDAPKKGDPPSPAPHMECPGQFPGINLHCGNLSGRFRSAAEDGRLEL</sequence>
<organism evidence="2 3">
    <name type="scientific">Candidatus Gallacutalibacter pullicola</name>
    <dbReference type="NCBI Taxonomy" id="2840830"/>
    <lineage>
        <taxon>Bacteria</taxon>
        <taxon>Bacillati</taxon>
        <taxon>Bacillota</taxon>
        <taxon>Clostridia</taxon>
        <taxon>Eubacteriales</taxon>
        <taxon>Candidatus Gallacutalibacter</taxon>
    </lineage>
</organism>
<dbReference type="AlphaFoldDB" id="A0A9D1J1I3"/>